<name>A0ABR9WWH6_9RHOB</name>
<reference evidence="2 3" key="1">
    <citation type="journal article" date="2021" name="Int. J. Syst. Evol. Microbiol.">
        <title>Salipiger mangrovisoli sp. nov., isolated from mangrove soil and the proposal for the reclassification of Paraphaeobacter pallidus as Salipiger pallidus comb. nov.</title>
        <authorList>
            <person name="Du J."/>
            <person name="Liu Y."/>
            <person name="Pei T."/>
            <person name="Deng M.R."/>
            <person name="Zhu H."/>
        </authorList>
    </citation>
    <scope>NUCLEOTIDE SEQUENCE [LARGE SCALE GENOMIC DNA]</scope>
    <source>
        <strain evidence="2 3">6D45A</strain>
    </source>
</reference>
<dbReference type="InterPro" id="IPR050789">
    <property type="entry name" value="Diverse_Enzym_Activities"/>
</dbReference>
<dbReference type="Gene3D" id="3.40.710.10">
    <property type="entry name" value="DD-peptidase/beta-lactamase superfamily"/>
    <property type="match status" value="1"/>
</dbReference>
<dbReference type="Proteomes" id="UP000607796">
    <property type="component" value="Unassembled WGS sequence"/>
</dbReference>
<dbReference type="SUPFAM" id="SSF56601">
    <property type="entry name" value="beta-lactamase/transpeptidase-like"/>
    <property type="match status" value="1"/>
</dbReference>
<dbReference type="Pfam" id="PF00144">
    <property type="entry name" value="Beta-lactamase"/>
    <property type="match status" value="1"/>
</dbReference>
<feature type="domain" description="Beta-lactamase-related" evidence="1">
    <location>
        <begin position="26"/>
        <end position="293"/>
    </location>
</feature>
<gene>
    <name evidence="2" type="ORF">IQ782_02165</name>
</gene>
<dbReference type="InterPro" id="IPR012338">
    <property type="entry name" value="Beta-lactam/transpept-like"/>
</dbReference>
<sequence length="296" mass="31386">MAPDAALLTCRITDTAAELRGGDGSEILPYWSFTKTVLAICALRLVAEGALHLDAPLPDKAVTLRQLLNHTSGLPDYVTLPAYRAAVAADAEPWPRDHLWAQTMAQGPLFAPGTGWAYSNLGYMLVRELIEQVTGACIGTLVRQSLATPLGLHSLALATRRADFARVHWPAARRYHPGWVYHGCLIGTAPDAARLLHAVFRGALLPPRSLRQMLVRHPLGGAIAGRPWTDCGYALGLMSGAFGAAGRAIGHSGAGPFCANAVYHFPDAPRPVTVASFGPGPSEAPAEQAAVRLARA</sequence>
<comment type="caution">
    <text evidence="2">The sequence shown here is derived from an EMBL/GenBank/DDBJ whole genome shotgun (WGS) entry which is preliminary data.</text>
</comment>
<organism evidence="2 3">
    <name type="scientific">Salipiger mangrovisoli</name>
    <dbReference type="NCBI Taxonomy" id="2865933"/>
    <lineage>
        <taxon>Bacteria</taxon>
        <taxon>Pseudomonadati</taxon>
        <taxon>Pseudomonadota</taxon>
        <taxon>Alphaproteobacteria</taxon>
        <taxon>Rhodobacterales</taxon>
        <taxon>Roseobacteraceae</taxon>
        <taxon>Salipiger</taxon>
    </lineage>
</organism>
<accession>A0ABR9WWH6</accession>
<keyword evidence="3" id="KW-1185">Reference proteome</keyword>
<dbReference type="InterPro" id="IPR001466">
    <property type="entry name" value="Beta-lactam-related"/>
</dbReference>
<evidence type="ECO:0000313" key="2">
    <source>
        <dbReference type="EMBL" id="MBE9635637.1"/>
    </source>
</evidence>
<protein>
    <submittedName>
        <fullName evidence="2">Beta-lactamase family protein</fullName>
    </submittedName>
</protein>
<proteinExistence type="predicted"/>
<evidence type="ECO:0000313" key="3">
    <source>
        <dbReference type="Proteomes" id="UP000607796"/>
    </source>
</evidence>
<dbReference type="EMBL" id="JADFFK010000001">
    <property type="protein sequence ID" value="MBE9635637.1"/>
    <property type="molecule type" value="Genomic_DNA"/>
</dbReference>
<evidence type="ECO:0000259" key="1">
    <source>
        <dbReference type="Pfam" id="PF00144"/>
    </source>
</evidence>
<dbReference type="PANTHER" id="PTHR43283">
    <property type="entry name" value="BETA-LACTAMASE-RELATED"/>
    <property type="match status" value="1"/>
</dbReference>